<dbReference type="InterPro" id="IPR008984">
    <property type="entry name" value="SMAD_FHA_dom_sf"/>
</dbReference>
<dbReference type="Gene3D" id="2.60.200.20">
    <property type="match status" value="1"/>
</dbReference>
<feature type="transmembrane region" description="Helical" evidence="1">
    <location>
        <begin position="23"/>
        <end position="41"/>
    </location>
</feature>
<dbReference type="SUPFAM" id="SSF49879">
    <property type="entry name" value="SMAD/FHA domain"/>
    <property type="match status" value="1"/>
</dbReference>
<evidence type="ECO:0000259" key="2">
    <source>
        <dbReference type="PROSITE" id="PS50006"/>
    </source>
</evidence>
<dbReference type="SMART" id="SM00240">
    <property type="entry name" value="FHA"/>
    <property type="match status" value="1"/>
</dbReference>
<proteinExistence type="predicted"/>
<dbReference type="Proteomes" id="UP001225134">
    <property type="component" value="Unassembled WGS sequence"/>
</dbReference>
<evidence type="ECO:0000313" key="4">
    <source>
        <dbReference type="Proteomes" id="UP001225134"/>
    </source>
</evidence>
<dbReference type="RefSeq" id="WP_285153632.1">
    <property type="nucleotide sequence ID" value="NZ_JASSPP010000016.1"/>
</dbReference>
<dbReference type="Pfam" id="PF00498">
    <property type="entry name" value="FHA"/>
    <property type="match status" value="1"/>
</dbReference>
<feature type="domain" description="FHA" evidence="2">
    <location>
        <begin position="97"/>
        <end position="146"/>
    </location>
</feature>
<protein>
    <submittedName>
        <fullName evidence="3">FHA domain-containing protein</fullName>
    </submittedName>
</protein>
<gene>
    <name evidence="3" type="ORF">QQA45_06945</name>
</gene>
<dbReference type="EMBL" id="JASSPP010000016">
    <property type="protein sequence ID" value="MDK9581215.1"/>
    <property type="molecule type" value="Genomic_DNA"/>
</dbReference>
<dbReference type="InterPro" id="IPR000253">
    <property type="entry name" value="FHA_dom"/>
</dbReference>
<dbReference type="PROSITE" id="PS50006">
    <property type="entry name" value="FHA_DOMAIN"/>
    <property type="match status" value="1"/>
</dbReference>
<evidence type="ECO:0000313" key="3">
    <source>
        <dbReference type="EMBL" id="MDK9581215.1"/>
    </source>
</evidence>
<keyword evidence="1" id="KW-0812">Transmembrane</keyword>
<reference evidence="3 4" key="1">
    <citation type="submission" date="2023-06" db="EMBL/GenBank/DDBJ databases">
        <title>Antibody response to the Sneathia vaginalis cytopathogenic toxin A during pregnancy.</title>
        <authorList>
            <person name="Mccoy Z.T."/>
            <person name="Serrano M.G."/>
            <person name="Spaine K."/>
            <person name="Edwards D.J."/>
            <person name="Buck G.A."/>
            <person name="Jefferson K."/>
        </authorList>
    </citation>
    <scope>NUCLEOTIDE SEQUENCE [LARGE SCALE GENOMIC DNA]</scope>
    <source>
        <strain evidence="3 4">CCUG 42621</strain>
    </source>
</reference>
<sequence>MICIILIIGFLYAILSQKIKNSIILVIMLLTLYNTMFILTLNKKIIKFINREISLQNAILKKNRFEILNKKNAINRLILLDEMGNDKCVYELNKSEYIIGKNSKSCFVDIDLSGTFNEELISRRQARIFKKENAFYITDEGSRNGTDLIKMNNRKINLRAFKEEKILIGDIISISGIKILVN</sequence>
<keyword evidence="4" id="KW-1185">Reference proteome</keyword>
<name>A0ABT7HM79_9FUSO</name>
<keyword evidence="1" id="KW-0472">Membrane</keyword>
<accession>A0ABT7HM79</accession>
<evidence type="ECO:0000256" key="1">
    <source>
        <dbReference type="SAM" id="Phobius"/>
    </source>
</evidence>
<keyword evidence="1" id="KW-1133">Transmembrane helix</keyword>
<organism evidence="3 4">
    <name type="scientific">Sneathia sanguinegens</name>
    <dbReference type="NCBI Taxonomy" id="40543"/>
    <lineage>
        <taxon>Bacteria</taxon>
        <taxon>Fusobacteriati</taxon>
        <taxon>Fusobacteriota</taxon>
        <taxon>Fusobacteriia</taxon>
        <taxon>Fusobacteriales</taxon>
        <taxon>Leptotrichiaceae</taxon>
        <taxon>Sneathia</taxon>
    </lineage>
</organism>
<dbReference type="CDD" id="cd00060">
    <property type="entry name" value="FHA"/>
    <property type="match status" value="1"/>
</dbReference>
<comment type="caution">
    <text evidence="3">The sequence shown here is derived from an EMBL/GenBank/DDBJ whole genome shotgun (WGS) entry which is preliminary data.</text>
</comment>